<keyword evidence="2" id="KW-0472">Membrane</keyword>
<sequence length="66" mass="7521">MTHKYPPPDQALAEHPKDYSDPELKEYTDEFAQDILDEVTPIMPLVLPLMAVLQMFMLAFIAVVMA</sequence>
<evidence type="ECO:0000313" key="4">
    <source>
        <dbReference type="Proteomes" id="UP000028878"/>
    </source>
</evidence>
<feature type="compositionally biased region" description="Basic and acidic residues" evidence="1">
    <location>
        <begin position="12"/>
        <end position="21"/>
    </location>
</feature>
<organism evidence="3 4">
    <name type="scientific">Hydrogenophaga intermedia</name>
    <dbReference type="NCBI Taxonomy" id="65786"/>
    <lineage>
        <taxon>Bacteria</taxon>
        <taxon>Pseudomonadati</taxon>
        <taxon>Pseudomonadota</taxon>
        <taxon>Betaproteobacteria</taxon>
        <taxon>Burkholderiales</taxon>
        <taxon>Comamonadaceae</taxon>
        <taxon>Hydrogenophaga</taxon>
    </lineage>
</organism>
<dbReference type="AlphaFoldDB" id="A0A1L1PAD6"/>
<reference evidence="4" key="2">
    <citation type="submission" date="2014-11" db="EMBL/GenBank/DDBJ databases">
        <title>Draft genome sequence of Hydrogenophaga intermedia S1.</title>
        <authorList>
            <person name="Gan H.M."/>
            <person name="Chew T.H."/>
            <person name="Stolz A."/>
        </authorList>
    </citation>
    <scope>NUCLEOTIDE SEQUENCE [LARGE SCALE GENOMIC DNA]</scope>
    <source>
        <strain evidence="4">S1</strain>
    </source>
</reference>
<gene>
    <name evidence="3" type="ORF">BN948_00125</name>
</gene>
<keyword evidence="4" id="KW-1185">Reference proteome</keyword>
<keyword evidence="2" id="KW-0812">Transmembrane</keyword>
<dbReference type="RefSeq" id="WP_009519974.1">
    <property type="nucleotide sequence ID" value="NZ_CCAE010000001.1"/>
</dbReference>
<protein>
    <submittedName>
        <fullName evidence="3">Uncharacterized protein</fullName>
    </submittedName>
</protein>
<keyword evidence="2" id="KW-1133">Transmembrane helix</keyword>
<dbReference type="Proteomes" id="UP000028878">
    <property type="component" value="Unassembled WGS sequence"/>
</dbReference>
<feature type="region of interest" description="Disordered" evidence="1">
    <location>
        <begin position="1"/>
        <end position="21"/>
    </location>
</feature>
<evidence type="ECO:0000313" key="3">
    <source>
        <dbReference type="EMBL" id="CDN85734.1"/>
    </source>
</evidence>
<feature type="transmembrane region" description="Helical" evidence="2">
    <location>
        <begin position="45"/>
        <end position="65"/>
    </location>
</feature>
<evidence type="ECO:0000256" key="1">
    <source>
        <dbReference type="SAM" id="MobiDB-lite"/>
    </source>
</evidence>
<accession>A0A1L1PAD6</accession>
<name>A0A1L1PAD6_HYDIT</name>
<dbReference type="EMBL" id="CCAE010000001">
    <property type="protein sequence ID" value="CDN85734.1"/>
    <property type="molecule type" value="Genomic_DNA"/>
</dbReference>
<reference evidence="4" key="1">
    <citation type="submission" date="2014-02" db="EMBL/GenBank/DDBJ databases">
        <authorList>
            <person name="Gan H."/>
        </authorList>
    </citation>
    <scope>NUCLEOTIDE SEQUENCE [LARGE SCALE GENOMIC DNA]</scope>
    <source>
        <strain evidence="4">S1</strain>
    </source>
</reference>
<proteinExistence type="predicted"/>
<evidence type="ECO:0000256" key="2">
    <source>
        <dbReference type="SAM" id="Phobius"/>
    </source>
</evidence>